<dbReference type="Proteomes" id="UP000183413">
    <property type="component" value="Unassembled WGS sequence"/>
</dbReference>
<keyword evidence="2" id="KW-0472">Membrane</keyword>
<accession>A0A1I5IV71</accession>
<evidence type="ECO:0000313" key="4">
    <source>
        <dbReference type="Proteomes" id="UP000183413"/>
    </source>
</evidence>
<organism evidence="3 4">
    <name type="scientific">Actinomadura madurae</name>
    <dbReference type="NCBI Taxonomy" id="1993"/>
    <lineage>
        <taxon>Bacteria</taxon>
        <taxon>Bacillati</taxon>
        <taxon>Actinomycetota</taxon>
        <taxon>Actinomycetes</taxon>
        <taxon>Streptosporangiales</taxon>
        <taxon>Thermomonosporaceae</taxon>
        <taxon>Actinomadura</taxon>
    </lineage>
</organism>
<feature type="compositionally biased region" description="Basic and acidic residues" evidence="1">
    <location>
        <begin position="24"/>
        <end position="34"/>
    </location>
</feature>
<evidence type="ECO:0000256" key="1">
    <source>
        <dbReference type="SAM" id="MobiDB-lite"/>
    </source>
</evidence>
<proteinExistence type="predicted"/>
<evidence type="ECO:0000313" key="3">
    <source>
        <dbReference type="EMBL" id="SFO64352.1"/>
    </source>
</evidence>
<feature type="region of interest" description="Disordered" evidence="1">
    <location>
        <begin position="92"/>
        <end position="132"/>
    </location>
</feature>
<dbReference type="InParanoid" id="A0A1I5IV71"/>
<protein>
    <submittedName>
        <fullName evidence="3">Uncharacterized protein</fullName>
    </submittedName>
</protein>
<feature type="compositionally biased region" description="Pro residues" evidence="1">
    <location>
        <begin position="107"/>
        <end position="118"/>
    </location>
</feature>
<gene>
    <name evidence="3" type="ORF">SAMN04489713_10889</name>
</gene>
<evidence type="ECO:0000256" key="2">
    <source>
        <dbReference type="SAM" id="Phobius"/>
    </source>
</evidence>
<name>A0A1I5IV71_9ACTN</name>
<dbReference type="AlphaFoldDB" id="A0A1I5IV71"/>
<dbReference type="RefSeq" id="WP_075022123.1">
    <property type="nucleotide sequence ID" value="NZ_FOVH01000008.1"/>
</dbReference>
<dbReference type="EMBL" id="FOVH01000008">
    <property type="protein sequence ID" value="SFO64352.1"/>
    <property type="molecule type" value="Genomic_DNA"/>
</dbReference>
<sequence>MAADFDDPVFDEDFVRSAVFTEPSARERARPPGRRERRRSRRAARRAGGGRFRRRGRETSHRMAVFQLIGAVLVLLAISIALWWWNSAPRAEEPAPPVGPTITHSPAPAPAPTGPAPTGPATQAPPTGIPEI</sequence>
<reference evidence="3 4" key="1">
    <citation type="submission" date="2016-10" db="EMBL/GenBank/DDBJ databases">
        <authorList>
            <person name="de Groot N.N."/>
        </authorList>
    </citation>
    <scope>NUCLEOTIDE SEQUENCE [LARGE SCALE GENOMIC DNA]</scope>
    <source>
        <strain evidence="3 4">DSM 43067</strain>
    </source>
</reference>
<feature type="compositionally biased region" description="Low complexity" evidence="1">
    <location>
        <begin position="119"/>
        <end position="132"/>
    </location>
</feature>
<keyword evidence="2" id="KW-0812">Transmembrane</keyword>
<keyword evidence="2" id="KW-1133">Transmembrane helix</keyword>
<feature type="transmembrane region" description="Helical" evidence="2">
    <location>
        <begin position="63"/>
        <end position="85"/>
    </location>
</feature>
<keyword evidence="4" id="KW-1185">Reference proteome</keyword>
<feature type="compositionally biased region" description="Basic residues" evidence="1">
    <location>
        <begin position="35"/>
        <end position="45"/>
    </location>
</feature>
<feature type="region of interest" description="Disordered" evidence="1">
    <location>
        <begin position="22"/>
        <end position="59"/>
    </location>
</feature>